<keyword evidence="3" id="KW-1185">Reference proteome</keyword>
<protein>
    <submittedName>
        <fullName evidence="2">Hydantoinase/oxoprolinase family protein</fullName>
    </submittedName>
</protein>
<dbReference type="Pfam" id="PF19278">
    <property type="entry name" value="Hydant_A_C"/>
    <property type="match status" value="1"/>
</dbReference>
<comment type="caution">
    <text evidence="2">The sequence shown here is derived from an EMBL/GenBank/DDBJ whole genome shotgun (WGS) entry which is preliminary data.</text>
</comment>
<dbReference type="EMBL" id="JBHTIR010003390">
    <property type="protein sequence ID" value="MFD0855126.1"/>
    <property type="molecule type" value="Genomic_DNA"/>
</dbReference>
<name>A0ABW3CKP6_9ACTN</name>
<dbReference type="PANTHER" id="PTHR11365">
    <property type="entry name" value="5-OXOPROLINASE RELATED"/>
    <property type="match status" value="1"/>
</dbReference>
<proteinExistence type="predicted"/>
<evidence type="ECO:0000313" key="3">
    <source>
        <dbReference type="Proteomes" id="UP001597083"/>
    </source>
</evidence>
<dbReference type="InterPro" id="IPR045079">
    <property type="entry name" value="Oxoprolinase-like"/>
</dbReference>
<accession>A0ABW3CKP6</accession>
<organism evidence="2 3">
    <name type="scientific">Actinomadura adrarensis</name>
    <dbReference type="NCBI Taxonomy" id="1819600"/>
    <lineage>
        <taxon>Bacteria</taxon>
        <taxon>Bacillati</taxon>
        <taxon>Actinomycetota</taxon>
        <taxon>Actinomycetes</taxon>
        <taxon>Streptosporangiales</taxon>
        <taxon>Thermomonosporaceae</taxon>
        <taxon>Actinomadura</taxon>
    </lineage>
</organism>
<dbReference type="InterPro" id="IPR049517">
    <property type="entry name" value="ACX-like_C"/>
</dbReference>
<gene>
    <name evidence="2" type="ORF">ACFQ07_22990</name>
</gene>
<dbReference type="PANTHER" id="PTHR11365:SF23">
    <property type="entry name" value="HYPOTHETICAL 5-OXOPROLINASE (EUROFUNG)-RELATED"/>
    <property type="match status" value="1"/>
</dbReference>
<feature type="domain" description="Acetophenone carboxylase-like C-terminal" evidence="1">
    <location>
        <begin position="9"/>
        <end position="149"/>
    </location>
</feature>
<sequence length="157" mass="17667">APSQRFARKVDLRYHGQGFEVRVPAPAGPVNDDFRTQVLSSFHDAHEALYGYCYRDDDSRHPVEWVNYRVSGIGPIDRPRLRERPPGNRDASRALTGTRPVHFGEAWTDTPVYERSRLAPGDVIEGPAIIQEFGSTVPLHPGFRAETDPYGNLVVTR</sequence>
<evidence type="ECO:0000259" key="1">
    <source>
        <dbReference type="Pfam" id="PF19278"/>
    </source>
</evidence>
<evidence type="ECO:0000313" key="2">
    <source>
        <dbReference type="EMBL" id="MFD0855126.1"/>
    </source>
</evidence>
<reference evidence="3" key="1">
    <citation type="journal article" date="2019" name="Int. J. Syst. Evol. Microbiol.">
        <title>The Global Catalogue of Microorganisms (GCM) 10K type strain sequencing project: providing services to taxonomists for standard genome sequencing and annotation.</title>
        <authorList>
            <consortium name="The Broad Institute Genomics Platform"/>
            <consortium name="The Broad Institute Genome Sequencing Center for Infectious Disease"/>
            <person name="Wu L."/>
            <person name="Ma J."/>
        </authorList>
    </citation>
    <scope>NUCLEOTIDE SEQUENCE [LARGE SCALE GENOMIC DNA]</scope>
    <source>
        <strain evidence="3">JCM 31696</strain>
    </source>
</reference>
<feature type="non-terminal residue" evidence="2">
    <location>
        <position position="1"/>
    </location>
</feature>
<dbReference type="Proteomes" id="UP001597083">
    <property type="component" value="Unassembled WGS sequence"/>
</dbReference>